<dbReference type="Proteomes" id="UP000278398">
    <property type="component" value="Unassembled WGS sequence"/>
</dbReference>
<protein>
    <submittedName>
        <fullName evidence="4">Amidohydrolase</fullName>
    </submittedName>
</protein>
<feature type="binding site" evidence="2">
    <location>
        <position position="356"/>
    </location>
    <ligand>
        <name>Mn(2+)</name>
        <dbReference type="ChEBI" id="CHEBI:29035"/>
        <label>2</label>
    </ligand>
</feature>
<dbReference type="Gene3D" id="3.40.630.10">
    <property type="entry name" value="Zn peptidases"/>
    <property type="match status" value="1"/>
</dbReference>
<dbReference type="PANTHER" id="PTHR11014:SF169">
    <property type="entry name" value="CLAN MH, FAMILY M20, PEPTIDASE T-LIKE METALLOPEPTIDASE"/>
    <property type="match status" value="1"/>
</dbReference>
<dbReference type="GO" id="GO:0016787">
    <property type="term" value="F:hydrolase activity"/>
    <property type="evidence" value="ECO:0007669"/>
    <property type="project" value="UniProtKB-KW"/>
</dbReference>
<evidence type="ECO:0000313" key="4">
    <source>
        <dbReference type="EMBL" id="RST88414.1"/>
    </source>
</evidence>
<dbReference type="Gene3D" id="3.30.70.360">
    <property type="match status" value="1"/>
</dbReference>
<feature type="binding site" evidence="2">
    <location>
        <position position="103"/>
    </location>
    <ligand>
        <name>Mn(2+)</name>
        <dbReference type="ChEBI" id="CHEBI:29035"/>
        <label>2</label>
    </ligand>
</feature>
<proteinExistence type="predicted"/>
<dbReference type="GO" id="GO:0046872">
    <property type="term" value="F:metal ion binding"/>
    <property type="evidence" value="ECO:0007669"/>
    <property type="project" value="UniProtKB-KW"/>
</dbReference>
<dbReference type="NCBIfam" id="TIGR01891">
    <property type="entry name" value="amidohydrolases"/>
    <property type="match status" value="1"/>
</dbReference>
<dbReference type="EMBL" id="RWKW01000002">
    <property type="protein sequence ID" value="RST88414.1"/>
    <property type="molecule type" value="Genomic_DNA"/>
</dbReference>
<dbReference type="InterPro" id="IPR036264">
    <property type="entry name" value="Bact_exopeptidase_dim_dom"/>
</dbReference>
<dbReference type="SUPFAM" id="SSF53187">
    <property type="entry name" value="Zn-dependent exopeptidases"/>
    <property type="match status" value="1"/>
</dbReference>
<accession>A0A429Z456</accession>
<dbReference type="PIRSF" id="PIRSF005962">
    <property type="entry name" value="Pept_M20D_amidohydro"/>
    <property type="match status" value="1"/>
</dbReference>
<name>A0A429Z456_9HYPH</name>
<organism evidence="4 5">
    <name type="scientific">Aquibium carbonis</name>
    <dbReference type="NCBI Taxonomy" id="2495581"/>
    <lineage>
        <taxon>Bacteria</taxon>
        <taxon>Pseudomonadati</taxon>
        <taxon>Pseudomonadota</taxon>
        <taxon>Alphaproteobacteria</taxon>
        <taxon>Hyphomicrobiales</taxon>
        <taxon>Phyllobacteriaceae</taxon>
        <taxon>Aquibium</taxon>
    </lineage>
</organism>
<evidence type="ECO:0000259" key="3">
    <source>
        <dbReference type="Pfam" id="PF07687"/>
    </source>
</evidence>
<dbReference type="InterPro" id="IPR002933">
    <property type="entry name" value="Peptidase_M20"/>
</dbReference>
<dbReference type="Pfam" id="PF07687">
    <property type="entry name" value="M20_dimer"/>
    <property type="match status" value="1"/>
</dbReference>
<keyword evidence="2" id="KW-0464">Manganese</keyword>
<keyword evidence="1 4" id="KW-0378">Hydrolase</keyword>
<reference evidence="4 5" key="1">
    <citation type="submission" date="2018-12" db="EMBL/GenBank/DDBJ databases">
        <title>Mesorhizobium carbonis sp. nov., isolated from coal mine water.</title>
        <authorList>
            <person name="Xin W."/>
            <person name="Xu Z."/>
            <person name="Xiang F."/>
            <person name="Zhang J."/>
            <person name="Xi L."/>
            <person name="Liu J."/>
        </authorList>
    </citation>
    <scope>NUCLEOTIDE SEQUENCE [LARGE SCALE GENOMIC DNA]</scope>
    <source>
        <strain evidence="4 5">B2.3</strain>
    </source>
</reference>
<dbReference type="InterPro" id="IPR017439">
    <property type="entry name" value="Amidohydrolase"/>
</dbReference>
<feature type="domain" description="Peptidase M20 dimerisation" evidence="3">
    <location>
        <begin position="184"/>
        <end position="279"/>
    </location>
</feature>
<dbReference type="PANTHER" id="PTHR11014">
    <property type="entry name" value="PEPTIDASE M20 FAMILY MEMBER"/>
    <property type="match status" value="1"/>
</dbReference>
<gene>
    <name evidence="4" type="ORF">EJC49_00635</name>
</gene>
<feature type="binding site" evidence="2">
    <location>
        <position position="136"/>
    </location>
    <ligand>
        <name>Mn(2+)</name>
        <dbReference type="ChEBI" id="CHEBI:29035"/>
        <label>2</label>
    </ligand>
</feature>
<evidence type="ECO:0000256" key="2">
    <source>
        <dbReference type="PIRSR" id="PIRSR005962-1"/>
    </source>
</evidence>
<feature type="binding site" evidence="2">
    <location>
        <position position="101"/>
    </location>
    <ligand>
        <name>Mn(2+)</name>
        <dbReference type="ChEBI" id="CHEBI:29035"/>
        <label>2</label>
    </ligand>
</feature>
<evidence type="ECO:0000313" key="5">
    <source>
        <dbReference type="Proteomes" id="UP000278398"/>
    </source>
</evidence>
<comment type="caution">
    <text evidence="4">The sequence shown here is derived from an EMBL/GenBank/DDBJ whole genome shotgun (WGS) entry which is preliminary data.</text>
</comment>
<dbReference type="AlphaFoldDB" id="A0A429Z456"/>
<dbReference type="InterPro" id="IPR011650">
    <property type="entry name" value="Peptidase_M20_dimer"/>
</dbReference>
<dbReference type="OrthoDB" id="9777385at2"/>
<feature type="binding site" evidence="2">
    <location>
        <position position="162"/>
    </location>
    <ligand>
        <name>Mn(2+)</name>
        <dbReference type="ChEBI" id="CHEBI:29035"/>
        <label>2</label>
    </ligand>
</feature>
<evidence type="ECO:0000256" key="1">
    <source>
        <dbReference type="ARBA" id="ARBA00022801"/>
    </source>
</evidence>
<keyword evidence="5" id="KW-1185">Reference proteome</keyword>
<dbReference type="Pfam" id="PF01546">
    <property type="entry name" value="Peptidase_M20"/>
    <property type="match status" value="1"/>
</dbReference>
<comment type="cofactor">
    <cofactor evidence="2">
        <name>Mn(2+)</name>
        <dbReference type="ChEBI" id="CHEBI:29035"/>
    </cofactor>
    <text evidence="2">The Mn(2+) ion enhances activity.</text>
</comment>
<sequence>MNHGFTNADIAELTAWRRKLHENPEISGEEEGTAREVVAFLADTAPDRVLTRMGGHGVAVVFDSGAPGPTLLFRSELDALPIEELSDAPHRSRVPGKSHMCGHDGHTAILAAMARQLARQRPKTGRVVLMFQPAEETGEGAAGVIADPRFGEIQPDFAFSLHNLPGTPLSHVRLKSGVVNCASRGMRIVLSGKTAHSSMPETGVSPMMAVSRLMPALTGLSAGHFSRDDFALVTVCHVSMGEAVFGIAPGRAEIFCTLRTRLDERMDDLVAAAEALVHREEIAGLSASVDYHEIFLASLNDPDATARLRAALDAEGIVHDEAELPMRASEDFGRFGHGAKSAMLFLGSGETHPQLHNPDYDFPDDLIPIGARIFLRVARTMLG</sequence>
<keyword evidence="2" id="KW-0479">Metal-binding</keyword>
<dbReference type="SUPFAM" id="SSF55031">
    <property type="entry name" value="Bacterial exopeptidase dimerisation domain"/>
    <property type="match status" value="1"/>
</dbReference>